<evidence type="ECO:0000259" key="8">
    <source>
        <dbReference type="SMART" id="SM00065"/>
    </source>
</evidence>
<dbReference type="SMART" id="SM00911">
    <property type="entry name" value="HWE_HK"/>
    <property type="match status" value="1"/>
</dbReference>
<evidence type="ECO:0000256" key="3">
    <source>
        <dbReference type="ARBA" id="ARBA00022553"/>
    </source>
</evidence>
<evidence type="ECO:0000313" key="11">
    <source>
        <dbReference type="Proteomes" id="UP000036938"/>
    </source>
</evidence>
<evidence type="ECO:0000256" key="7">
    <source>
        <dbReference type="ARBA" id="ARBA00022840"/>
    </source>
</evidence>
<gene>
    <name evidence="10" type="ORF">ATO11_12150</name>
</gene>
<dbReference type="Gene3D" id="3.30.565.10">
    <property type="entry name" value="Histidine kinase-like ATPase, C-terminal domain"/>
    <property type="match status" value="1"/>
</dbReference>
<dbReference type="SUPFAM" id="SSF55874">
    <property type="entry name" value="ATPase domain of HSP90 chaperone/DNA topoisomerase II/histidine kinase"/>
    <property type="match status" value="1"/>
</dbReference>
<comment type="catalytic activity">
    <reaction evidence="1">
        <text>ATP + protein L-histidine = ADP + protein N-phospho-L-histidine.</text>
        <dbReference type="EC" id="2.7.13.3"/>
    </reaction>
</comment>
<keyword evidence="6" id="KW-0418">Kinase</keyword>
<dbReference type="InterPro" id="IPR029016">
    <property type="entry name" value="GAF-like_dom_sf"/>
</dbReference>
<dbReference type="Proteomes" id="UP000036938">
    <property type="component" value="Unassembled WGS sequence"/>
</dbReference>
<dbReference type="PATRIC" id="fig|1317121.7.peg.3137"/>
<keyword evidence="4" id="KW-0808">Transferase</keyword>
<organism evidence="10 11">
    <name type="scientific">Pseudaestuariivita atlantica</name>
    <dbReference type="NCBI Taxonomy" id="1317121"/>
    <lineage>
        <taxon>Bacteria</taxon>
        <taxon>Pseudomonadati</taxon>
        <taxon>Pseudomonadota</taxon>
        <taxon>Alphaproteobacteria</taxon>
        <taxon>Rhodobacterales</taxon>
        <taxon>Paracoccaceae</taxon>
        <taxon>Pseudaestuariivita</taxon>
    </lineage>
</organism>
<dbReference type="Pfam" id="PF01590">
    <property type="entry name" value="GAF"/>
    <property type="match status" value="1"/>
</dbReference>
<dbReference type="InterPro" id="IPR011102">
    <property type="entry name" value="Sig_transdc_His_kinase_HWE"/>
</dbReference>
<comment type="caution">
    <text evidence="10">The sequence shown here is derived from an EMBL/GenBank/DDBJ whole genome shotgun (WGS) entry which is preliminary data.</text>
</comment>
<dbReference type="STRING" id="1317121.ATO11_12150"/>
<dbReference type="PANTHER" id="PTHR41523">
    <property type="entry name" value="TWO-COMPONENT SYSTEM SENSOR PROTEIN"/>
    <property type="match status" value="1"/>
</dbReference>
<keyword evidence="7" id="KW-0067">ATP-binding</keyword>
<dbReference type="SUPFAM" id="SSF55781">
    <property type="entry name" value="GAF domain-like"/>
    <property type="match status" value="1"/>
</dbReference>
<evidence type="ECO:0000256" key="2">
    <source>
        <dbReference type="ARBA" id="ARBA00012438"/>
    </source>
</evidence>
<evidence type="ECO:0000256" key="6">
    <source>
        <dbReference type="ARBA" id="ARBA00022777"/>
    </source>
</evidence>
<dbReference type="PANTHER" id="PTHR41523:SF8">
    <property type="entry name" value="ETHYLENE RESPONSE SENSOR PROTEIN"/>
    <property type="match status" value="1"/>
</dbReference>
<accession>A0A0L1JN66</accession>
<protein>
    <recommendedName>
        <fullName evidence="2">histidine kinase</fullName>
        <ecNumber evidence="2">2.7.13.3</ecNumber>
    </recommendedName>
</protein>
<evidence type="ECO:0000256" key="4">
    <source>
        <dbReference type="ARBA" id="ARBA00022679"/>
    </source>
</evidence>
<dbReference type="Pfam" id="PF07536">
    <property type="entry name" value="HWE_HK"/>
    <property type="match status" value="1"/>
</dbReference>
<dbReference type="InterPro" id="IPR036890">
    <property type="entry name" value="HATPase_C_sf"/>
</dbReference>
<dbReference type="GO" id="GO:0005524">
    <property type="term" value="F:ATP binding"/>
    <property type="evidence" value="ECO:0007669"/>
    <property type="project" value="UniProtKB-KW"/>
</dbReference>
<evidence type="ECO:0000259" key="9">
    <source>
        <dbReference type="SMART" id="SM00911"/>
    </source>
</evidence>
<evidence type="ECO:0000256" key="5">
    <source>
        <dbReference type="ARBA" id="ARBA00022741"/>
    </source>
</evidence>
<feature type="domain" description="Signal transduction histidine kinase HWE region" evidence="9">
    <location>
        <begin position="183"/>
        <end position="271"/>
    </location>
</feature>
<keyword evidence="11" id="KW-1185">Reference proteome</keyword>
<dbReference type="GO" id="GO:0004673">
    <property type="term" value="F:protein histidine kinase activity"/>
    <property type="evidence" value="ECO:0007669"/>
    <property type="project" value="UniProtKB-EC"/>
</dbReference>
<evidence type="ECO:0000256" key="1">
    <source>
        <dbReference type="ARBA" id="ARBA00000085"/>
    </source>
</evidence>
<name>A0A0L1JN66_9RHOB</name>
<dbReference type="EC" id="2.7.13.3" evidence="2"/>
<dbReference type="SMART" id="SM00065">
    <property type="entry name" value="GAF"/>
    <property type="match status" value="1"/>
</dbReference>
<dbReference type="EMBL" id="AQQZ01000005">
    <property type="protein sequence ID" value="KNG93205.1"/>
    <property type="molecule type" value="Genomic_DNA"/>
</dbReference>
<sequence length="378" mass="41110">MTTHSRTQVASPTRLDDVGRLAALRQTGLLDTLPEEAFDRAVRLARAIIDAPVALISLVDDQRQFFKAHSGLPEPFATAQGTPLTHSFCQHVVTQDAELVVQDAREDVILRDNLAIRDLEVIAYLGVPLHVKGHAIGSFCAIDSRPREWTESDLQALRDIAATVETEINLRQAVSKSRLLNRELNHRVGNLFTIIGGMIAMTARQAATPSDMETALRGRISALAKAHDLIRPDVVDAPVALVSSGLSDILHRLVEPHVTRIDDQLSVAGPELRLKPEATTDLSLVVHELATNAAKYGALATQGGRVEVSWQRDGDTVRLRWTERCGPAIVSSPSPSGFGSKLIRVSVEGGLGGRLDSDWRPDGVVHDICIALDRFEDA</sequence>
<dbReference type="InterPro" id="IPR003018">
    <property type="entry name" value="GAF"/>
</dbReference>
<dbReference type="Gene3D" id="3.30.450.40">
    <property type="match status" value="1"/>
</dbReference>
<dbReference type="AlphaFoldDB" id="A0A0L1JN66"/>
<dbReference type="RefSeq" id="WP_050531163.1">
    <property type="nucleotide sequence ID" value="NZ_AQQZ01000005.1"/>
</dbReference>
<keyword evidence="5" id="KW-0547">Nucleotide-binding</keyword>
<feature type="domain" description="GAF" evidence="8">
    <location>
        <begin position="33"/>
        <end position="178"/>
    </location>
</feature>
<evidence type="ECO:0000313" key="10">
    <source>
        <dbReference type="EMBL" id="KNG93205.1"/>
    </source>
</evidence>
<keyword evidence="3" id="KW-0597">Phosphoprotein</keyword>
<proteinExistence type="predicted"/>
<reference evidence="10 11" key="1">
    <citation type="journal article" date="2015" name="Int. J. Syst. Evol. Microbiol.">
        <title>Aestuariivita atlantica sp. nov., isolated from deep sea sediment of the Atlantic Ocean.</title>
        <authorList>
            <person name="Li G."/>
            <person name="Lai Q."/>
            <person name="Du Y."/>
            <person name="Liu X."/>
            <person name="Sun F."/>
            <person name="Shao Z."/>
        </authorList>
    </citation>
    <scope>NUCLEOTIDE SEQUENCE [LARGE SCALE GENOMIC DNA]</scope>
    <source>
        <strain evidence="10 11">22II-S11-z3</strain>
    </source>
</reference>